<organism evidence="1">
    <name type="scientific">Anguilla anguilla</name>
    <name type="common">European freshwater eel</name>
    <name type="synonym">Muraena anguilla</name>
    <dbReference type="NCBI Taxonomy" id="7936"/>
    <lineage>
        <taxon>Eukaryota</taxon>
        <taxon>Metazoa</taxon>
        <taxon>Chordata</taxon>
        <taxon>Craniata</taxon>
        <taxon>Vertebrata</taxon>
        <taxon>Euteleostomi</taxon>
        <taxon>Actinopterygii</taxon>
        <taxon>Neopterygii</taxon>
        <taxon>Teleostei</taxon>
        <taxon>Anguilliformes</taxon>
        <taxon>Anguillidae</taxon>
        <taxon>Anguilla</taxon>
    </lineage>
</organism>
<dbReference type="AlphaFoldDB" id="A0A0E9S9K2"/>
<proteinExistence type="predicted"/>
<name>A0A0E9S9K2_ANGAN</name>
<dbReference type="PROSITE" id="PS51257">
    <property type="entry name" value="PROKAR_LIPOPROTEIN"/>
    <property type="match status" value="1"/>
</dbReference>
<dbReference type="EMBL" id="GBXM01071232">
    <property type="protein sequence ID" value="JAH37345.1"/>
    <property type="molecule type" value="Transcribed_RNA"/>
</dbReference>
<reference evidence="1" key="1">
    <citation type="submission" date="2014-11" db="EMBL/GenBank/DDBJ databases">
        <authorList>
            <person name="Amaro Gonzalez C."/>
        </authorList>
    </citation>
    <scope>NUCLEOTIDE SEQUENCE</scope>
</reference>
<protein>
    <submittedName>
        <fullName evidence="1">Uncharacterized protein</fullName>
    </submittedName>
</protein>
<evidence type="ECO:0000313" key="1">
    <source>
        <dbReference type="EMBL" id="JAH37345.1"/>
    </source>
</evidence>
<reference evidence="1" key="2">
    <citation type="journal article" date="2015" name="Fish Shellfish Immunol.">
        <title>Early steps in the European eel (Anguilla anguilla)-Vibrio vulnificus interaction in the gills: Role of the RtxA13 toxin.</title>
        <authorList>
            <person name="Callol A."/>
            <person name="Pajuelo D."/>
            <person name="Ebbesson L."/>
            <person name="Teles M."/>
            <person name="MacKenzie S."/>
            <person name="Amaro C."/>
        </authorList>
    </citation>
    <scope>NUCLEOTIDE SEQUENCE</scope>
</reference>
<sequence length="59" mass="6877">MQKQLVCHHGVHLFVSCTFCPVRFQLYFTLAVRFNVSTQNLKQVGRAISLLILLIPFYH</sequence>
<accession>A0A0E9S9K2</accession>